<gene>
    <name evidence="1" type="ORF">RCOM_1526360</name>
</gene>
<dbReference type="EMBL" id="EQ973779">
    <property type="protein sequence ID" value="EEF49179.1"/>
    <property type="molecule type" value="Genomic_DNA"/>
</dbReference>
<dbReference type="AlphaFoldDB" id="B9RHG9"/>
<proteinExistence type="predicted"/>
<protein>
    <submittedName>
        <fullName evidence="1">Uncharacterized protein</fullName>
    </submittedName>
</protein>
<name>B9RHG9_RICCO</name>
<sequence>MDKMDSTQAINLDFKTSDTQVPYNLKTFQNTPKFSLVIEQTPIINTKPPIQTPAEFLISPPAVALPFLLNEPSEFSLNQPSLGPKMHLKLPRSTCNQFTVKGDAIIRKDEAVSSVPKFPNRKAKEAAPFLHTRDINRGMQVKKEPLL</sequence>
<evidence type="ECO:0000313" key="2">
    <source>
        <dbReference type="Proteomes" id="UP000008311"/>
    </source>
</evidence>
<organism evidence="1 2">
    <name type="scientific">Ricinus communis</name>
    <name type="common">Castor bean</name>
    <dbReference type="NCBI Taxonomy" id="3988"/>
    <lineage>
        <taxon>Eukaryota</taxon>
        <taxon>Viridiplantae</taxon>
        <taxon>Streptophyta</taxon>
        <taxon>Embryophyta</taxon>
        <taxon>Tracheophyta</taxon>
        <taxon>Spermatophyta</taxon>
        <taxon>Magnoliopsida</taxon>
        <taxon>eudicotyledons</taxon>
        <taxon>Gunneridae</taxon>
        <taxon>Pentapetalae</taxon>
        <taxon>rosids</taxon>
        <taxon>fabids</taxon>
        <taxon>Malpighiales</taxon>
        <taxon>Euphorbiaceae</taxon>
        <taxon>Acalyphoideae</taxon>
        <taxon>Acalypheae</taxon>
        <taxon>Ricinus</taxon>
    </lineage>
</organism>
<dbReference type="Proteomes" id="UP000008311">
    <property type="component" value="Unassembled WGS sequence"/>
</dbReference>
<accession>B9RHG9</accession>
<keyword evidence="2" id="KW-1185">Reference proteome</keyword>
<dbReference type="InParanoid" id="B9RHG9"/>
<reference evidence="2" key="1">
    <citation type="journal article" date="2010" name="Nat. Biotechnol.">
        <title>Draft genome sequence of the oilseed species Ricinus communis.</title>
        <authorList>
            <person name="Chan A.P."/>
            <person name="Crabtree J."/>
            <person name="Zhao Q."/>
            <person name="Lorenzi H."/>
            <person name="Orvis J."/>
            <person name="Puiu D."/>
            <person name="Melake-Berhan A."/>
            <person name="Jones K.M."/>
            <person name="Redman J."/>
            <person name="Chen G."/>
            <person name="Cahoon E.B."/>
            <person name="Gedil M."/>
            <person name="Stanke M."/>
            <person name="Haas B.J."/>
            <person name="Wortman J.R."/>
            <person name="Fraser-Liggett C.M."/>
            <person name="Ravel J."/>
            <person name="Rabinowicz P.D."/>
        </authorList>
    </citation>
    <scope>NUCLEOTIDE SEQUENCE [LARGE SCALE GENOMIC DNA]</scope>
    <source>
        <strain evidence="2">cv. Hale</strain>
    </source>
</reference>
<evidence type="ECO:0000313" key="1">
    <source>
        <dbReference type="EMBL" id="EEF49179.1"/>
    </source>
</evidence>